<gene>
    <name evidence="1" type="ORF">UV05_C0036G0007</name>
</gene>
<dbReference type="SUPFAM" id="SSF52540">
    <property type="entry name" value="P-loop containing nucleoside triphosphate hydrolases"/>
    <property type="match status" value="1"/>
</dbReference>
<comment type="caution">
    <text evidence="1">The sequence shown here is derived from an EMBL/GenBank/DDBJ whole genome shotgun (WGS) entry which is preliminary data.</text>
</comment>
<organism evidence="1 2">
    <name type="scientific">candidate division CPR1 bacterium GW2011_GWA2_42_17</name>
    <dbReference type="NCBI Taxonomy" id="1618341"/>
    <lineage>
        <taxon>Bacteria</taxon>
        <taxon>candidate division CPR1</taxon>
    </lineage>
</organism>
<accession>A0A0G1BZE1</accession>
<name>A0A0G1BZE1_9BACT</name>
<dbReference type="Proteomes" id="UP000034875">
    <property type="component" value="Unassembled WGS sequence"/>
</dbReference>
<protein>
    <submittedName>
        <fullName evidence="1">Uncharacterized protein</fullName>
    </submittedName>
</protein>
<evidence type="ECO:0000313" key="1">
    <source>
        <dbReference type="EMBL" id="KKS42803.1"/>
    </source>
</evidence>
<reference evidence="1 2" key="1">
    <citation type="journal article" date="2015" name="Nature">
        <title>rRNA introns, odd ribosomes, and small enigmatic genomes across a large radiation of phyla.</title>
        <authorList>
            <person name="Brown C.T."/>
            <person name="Hug L.A."/>
            <person name="Thomas B.C."/>
            <person name="Sharon I."/>
            <person name="Castelle C.J."/>
            <person name="Singh A."/>
            <person name="Wilkins M.J."/>
            <person name="Williams K.H."/>
            <person name="Banfield J.F."/>
        </authorList>
    </citation>
    <scope>NUCLEOTIDE SEQUENCE [LARGE SCALE GENOMIC DNA]</scope>
</reference>
<dbReference type="AlphaFoldDB" id="A0A0G1BZE1"/>
<proteinExistence type="predicted"/>
<sequence>MSKLIFFIGPGGSGKSTICSHIEKNYPNLKRVKLDDYEKDSNHRLGISKIEELEKSQDTNIFLIDVGAFFQKHIPENFWSSRKDNMITIYNDPKFCYEVYKNRETSKPRVVYKEHCEKEFNIKRKKLYELPNFKIITNEEVDESVKKAYDFIKKILKN</sequence>
<dbReference type="Gene3D" id="3.40.50.300">
    <property type="entry name" value="P-loop containing nucleotide triphosphate hydrolases"/>
    <property type="match status" value="1"/>
</dbReference>
<evidence type="ECO:0000313" key="2">
    <source>
        <dbReference type="Proteomes" id="UP000034875"/>
    </source>
</evidence>
<dbReference type="InterPro" id="IPR027417">
    <property type="entry name" value="P-loop_NTPase"/>
</dbReference>
<dbReference type="EMBL" id="LCCZ01000036">
    <property type="protein sequence ID" value="KKS42803.1"/>
    <property type="molecule type" value="Genomic_DNA"/>
</dbReference>